<dbReference type="AlphaFoldDB" id="A0A371X9E5"/>
<evidence type="ECO:0000313" key="1">
    <source>
        <dbReference type="EMBL" id="RFC65865.1"/>
    </source>
</evidence>
<proteinExistence type="predicted"/>
<comment type="caution">
    <text evidence="1">The sequence shown here is derived from an EMBL/GenBank/DDBJ whole genome shotgun (WGS) entry which is preliminary data.</text>
</comment>
<organism evidence="1 2">
    <name type="scientific">Mesorhizobium denitrificans</name>
    <dbReference type="NCBI Taxonomy" id="2294114"/>
    <lineage>
        <taxon>Bacteria</taxon>
        <taxon>Pseudomonadati</taxon>
        <taxon>Pseudomonadota</taxon>
        <taxon>Alphaproteobacteria</taxon>
        <taxon>Hyphomicrobiales</taxon>
        <taxon>Phyllobacteriaceae</taxon>
        <taxon>Mesorhizobium</taxon>
    </lineage>
</organism>
<keyword evidence="2" id="KW-1185">Reference proteome</keyword>
<sequence>MTTDRFLDICDAPNVQAAALKGDQLGWQRLTKAETEEWRSNFLNYNGGSVDVVGWPRERKARSDSMSFWVAVGPNAHKACAYSTARPGGWLDALSARLGEPDTLDKDDTVEVISASWTRGTVEYSFAQAGSSASITIAAKR</sequence>
<gene>
    <name evidence="1" type="ORF">DY251_16310</name>
</gene>
<accession>A0A371X9E5</accession>
<protein>
    <submittedName>
        <fullName evidence="1">Uncharacterized protein</fullName>
    </submittedName>
</protein>
<name>A0A371X9E5_9HYPH</name>
<evidence type="ECO:0000313" key="2">
    <source>
        <dbReference type="Proteomes" id="UP000262379"/>
    </source>
</evidence>
<dbReference type="Proteomes" id="UP000262379">
    <property type="component" value="Unassembled WGS sequence"/>
</dbReference>
<reference evidence="2" key="1">
    <citation type="submission" date="2018-08" db="EMBL/GenBank/DDBJ databases">
        <authorList>
            <person name="Im W.T."/>
        </authorList>
    </citation>
    <scope>NUCLEOTIDE SEQUENCE [LARGE SCALE GENOMIC DNA]</scope>
    <source>
        <strain evidence="2">LA-28</strain>
    </source>
</reference>
<dbReference type="EMBL" id="QURN01000013">
    <property type="protein sequence ID" value="RFC65865.1"/>
    <property type="molecule type" value="Genomic_DNA"/>
</dbReference>